<keyword evidence="4" id="KW-1185">Reference proteome</keyword>
<dbReference type="Proteomes" id="UP001165085">
    <property type="component" value="Unassembled WGS sequence"/>
</dbReference>
<keyword evidence="2" id="KW-1133">Transmembrane helix</keyword>
<proteinExistence type="predicted"/>
<evidence type="ECO:0008006" key="5">
    <source>
        <dbReference type="Google" id="ProtNLM"/>
    </source>
</evidence>
<accession>A0A9W7A0I0</accession>
<feature type="transmembrane region" description="Helical" evidence="2">
    <location>
        <begin position="339"/>
        <end position="356"/>
    </location>
</feature>
<dbReference type="OrthoDB" id="197275at2759"/>
<reference evidence="4" key="1">
    <citation type="journal article" date="2023" name="Commun. Biol.">
        <title>Genome analysis of Parmales, the sister group of diatoms, reveals the evolutionary specialization of diatoms from phago-mixotrophs to photoautotrophs.</title>
        <authorList>
            <person name="Ban H."/>
            <person name="Sato S."/>
            <person name="Yoshikawa S."/>
            <person name="Yamada K."/>
            <person name="Nakamura Y."/>
            <person name="Ichinomiya M."/>
            <person name="Sato N."/>
            <person name="Blanc-Mathieu R."/>
            <person name="Endo H."/>
            <person name="Kuwata A."/>
            <person name="Ogata H."/>
        </authorList>
    </citation>
    <scope>NUCLEOTIDE SEQUENCE [LARGE SCALE GENOMIC DNA]</scope>
    <source>
        <strain evidence="4">NIES 3701</strain>
    </source>
</reference>
<evidence type="ECO:0000313" key="4">
    <source>
        <dbReference type="Proteomes" id="UP001165085"/>
    </source>
</evidence>
<feature type="transmembrane region" description="Helical" evidence="2">
    <location>
        <begin position="523"/>
        <end position="543"/>
    </location>
</feature>
<feature type="transmembrane region" description="Helical" evidence="2">
    <location>
        <begin position="857"/>
        <end position="877"/>
    </location>
</feature>
<feature type="compositionally biased region" description="Low complexity" evidence="1">
    <location>
        <begin position="44"/>
        <end position="93"/>
    </location>
</feature>
<feature type="compositionally biased region" description="Polar residues" evidence="1">
    <location>
        <begin position="737"/>
        <end position="747"/>
    </location>
</feature>
<feature type="transmembrane region" description="Helical" evidence="2">
    <location>
        <begin position="692"/>
        <end position="712"/>
    </location>
</feature>
<dbReference type="EMBL" id="BRXY01000087">
    <property type="protein sequence ID" value="GMH63687.1"/>
    <property type="molecule type" value="Genomic_DNA"/>
</dbReference>
<keyword evidence="2" id="KW-0812">Transmembrane</keyword>
<protein>
    <recommendedName>
        <fullName evidence="5">Transmembrane protein</fullName>
    </recommendedName>
</protein>
<keyword evidence="2" id="KW-0472">Membrane</keyword>
<feature type="transmembrane region" description="Helical" evidence="2">
    <location>
        <begin position="956"/>
        <end position="980"/>
    </location>
</feature>
<organism evidence="3 4">
    <name type="scientific">Triparma strigata</name>
    <dbReference type="NCBI Taxonomy" id="1606541"/>
    <lineage>
        <taxon>Eukaryota</taxon>
        <taxon>Sar</taxon>
        <taxon>Stramenopiles</taxon>
        <taxon>Ochrophyta</taxon>
        <taxon>Bolidophyceae</taxon>
        <taxon>Parmales</taxon>
        <taxon>Triparmaceae</taxon>
        <taxon>Triparma</taxon>
    </lineage>
</organism>
<feature type="transmembrane region" description="Helical" evidence="2">
    <location>
        <begin position="495"/>
        <end position="511"/>
    </location>
</feature>
<evidence type="ECO:0000256" key="1">
    <source>
        <dbReference type="SAM" id="MobiDB-lite"/>
    </source>
</evidence>
<feature type="transmembrane region" description="Helical" evidence="2">
    <location>
        <begin position="376"/>
        <end position="398"/>
    </location>
</feature>
<gene>
    <name evidence="3" type="ORF">TrST_g12030</name>
</gene>
<feature type="compositionally biased region" description="Pro residues" evidence="1">
    <location>
        <begin position="22"/>
        <end position="32"/>
    </location>
</feature>
<feature type="transmembrane region" description="Helical" evidence="2">
    <location>
        <begin position="823"/>
        <end position="845"/>
    </location>
</feature>
<dbReference type="AlphaFoldDB" id="A0A9W7A0I0"/>
<evidence type="ECO:0000313" key="3">
    <source>
        <dbReference type="EMBL" id="GMH63687.1"/>
    </source>
</evidence>
<name>A0A9W7A0I0_9STRA</name>
<feature type="region of interest" description="Disordered" evidence="1">
    <location>
        <begin position="729"/>
        <end position="749"/>
    </location>
</feature>
<feature type="transmembrane region" description="Helical" evidence="2">
    <location>
        <begin position="791"/>
        <end position="811"/>
    </location>
</feature>
<evidence type="ECO:0000256" key="2">
    <source>
        <dbReference type="SAM" id="Phobius"/>
    </source>
</evidence>
<feature type="transmembrane region" description="Helical" evidence="2">
    <location>
        <begin position="646"/>
        <end position="666"/>
    </location>
</feature>
<feature type="transmembrane region" description="Helical" evidence="2">
    <location>
        <begin position="207"/>
        <end position="225"/>
    </location>
</feature>
<feature type="transmembrane region" description="Helical" evidence="2">
    <location>
        <begin position="432"/>
        <end position="450"/>
    </location>
</feature>
<sequence length="1093" mass="123754">MSSTKSVGSSTDEDELHNPLQVPLPPSPPSSPSPRVIKFAETGSSITPSPSLPLSQTSSPFAETGSSSSISPPSPSLHLSQTSSSTSVSSTDSFTNWKSRLKSMRSLPTLSTTNEKSLAPIYRWLLLFTIVLPIGPSLCMVAYPNAPYFELVTQVYFAPCQGAVAIYLVSRLDNQDMPTTEKLAYFCFFLQSLLQGIQRLLIGRTTVGISLLVFSVLYAGIYKVLRRLRKRLVRFEDEKVWKYICYNIFRTSMQAMVPIVYLSSESLGCIFAKMPETDGGFDTWLSLDYKECGNIVTSNHAMAFHLSMLLVVRVYILPFEKNITTTDIKNWNLGAKHQILLIMCLIASLCALFIFATRREGTNKYTYINDVNLTHVLLMILHCCWGVVFVTFSLDAIVQAKRAEEGRSPKQEKIPYWNKWLSKDDNYALAPIYRYFFCTLLLLLPAKIFVATLTGEGTSYKWISVVAGSLSFHLAVAAIYIASNPRRKGYPLRELFVYVLTILLVLVAMLYNEINKYAFTRPIKVAELAFGVVMLIVFWPIVLGVRGLIKHMPNQRLKRHIRDIVFRGSSAFFSPLLFITMESINCPLTMDEEAGDYDEGACDAVVVPCSTMCHHIFFALMFNLYLRPHVVLDAKKIMMLDGIPWYRALQLICMFIATIVSLYVYATRASDVVLAKKDSGDLADLSYTLRNASVVAVFFFWTLAFLTEMIVIRWGIERVEQVAEIIEDEDEDEAARPNSTSQISNAGDDNEETVFHEALSPAYTMTFKIFLYGLGVGSPLVHIFYRNYFSYYFMTLIEVPVLLSVVMVFASSPKSFSSVRSKLFLTIPYPIFNFLFLLGDIIAAATNDDTLRRKEGYTANIAGRVTIIFCSAFCYPLISDTATRIAQSLSPERTERFLNSVFSRAVFMMIPLLYLTFEASAKVLAYLFLRNDNNDNTHTQNSWSDNGYDRPYTESLAMTCHTITFHLVMSWCLLVFVAPFKRQASTKELYMFNLSWHMRLQLSAAFVGSICSLILFAVRHVWTWNTMNKGLSLLCKTTWFVIIVLEVREIKQEERSTSRNLTLNDLDDNRFGRKSQAGGDEDEYANELELCEF</sequence>
<feature type="region of interest" description="Disordered" evidence="1">
    <location>
        <begin position="1"/>
        <end position="93"/>
    </location>
</feature>
<feature type="transmembrane region" description="Helical" evidence="2">
    <location>
        <begin position="564"/>
        <end position="584"/>
    </location>
</feature>
<feature type="transmembrane region" description="Helical" evidence="2">
    <location>
        <begin position="1000"/>
        <end position="1018"/>
    </location>
</feature>
<feature type="compositionally biased region" description="Polar residues" evidence="1">
    <location>
        <begin position="1"/>
        <end position="10"/>
    </location>
</feature>
<comment type="caution">
    <text evidence="3">The sequence shown here is derived from an EMBL/GenBank/DDBJ whole genome shotgun (WGS) entry which is preliminary data.</text>
</comment>
<feature type="transmembrane region" description="Helical" evidence="2">
    <location>
        <begin position="604"/>
        <end position="626"/>
    </location>
</feature>
<feature type="transmembrane region" description="Helical" evidence="2">
    <location>
        <begin position="462"/>
        <end position="483"/>
    </location>
</feature>
<feature type="transmembrane region" description="Helical" evidence="2">
    <location>
        <begin position="124"/>
        <end position="145"/>
    </location>
</feature>